<evidence type="ECO:0000256" key="2">
    <source>
        <dbReference type="ARBA" id="ARBA00002953"/>
    </source>
</evidence>
<evidence type="ECO:0000256" key="4">
    <source>
        <dbReference type="ARBA" id="ARBA00012541"/>
    </source>
</evidence>
<evidence type="ECO:0000313" key="11">
    <source>
        <dbReference type="Proteomes" id="UP001055105"/>
    </source>
</evidence>
<comment type="caution">
    <text evidence="10">The sequence shown here is derived from an EMBL/GenBank/DDBJ whole genome shotgun (WGS) entry which is preliminary data.</text>
</comment>
<evidence type="ECO:0000256" key="7">
    <source>
        <dbReference type="ARBA" id="ARBA00023277"/>
    </source>
</evidence>
<evidence type="ECO:0000256" key="5">
    <source>
        <dbReference type="ARBA" id="ARBA00022676"/>
    </source>
</evidence>
<reference evidence="10" key="1">
    <citation type="submission" date="2022-01" db="EMBL/GenBank/DDBJ databases">
        <title>Novel bile acid biosynthetic pathways are enriched in the microbiome of centenarians.</title>
        <authorList>
            <person name="Sato Y."/>
            <person name="Atarashi K."/>
            <person name="Plichta R.D."/>
            <person name="Arai Y."/>
            <person name="Sasajima S."/>
            <person name="Kearney M.S."/>
            <person name="Suda W."/>
            <person name="Takeshita K."/>
            <person name="Sasaki T."/>
            <person name="Okamoto S."/>
            <person name="Skelly N.A."/>
            <person name="Okamura Y."/>
            <person name="Vlamakis H."/>
            <person name="Li Y."/>
            <person name="Tanoue T."/>
            <person name="Takei H."/>
            <person name="Nittono H."/>
            <person name="Narushima S."/>
            <person name="Irie J."/>
            <person name="Itoh H."/>
            <person name="Moriya K."/>
            <person name="Sugiura Y."/>
            <person name="Suematsu M."/>
            <person name="Moritoki N."/>
            <person name="Shibata S."/>
            <person name="Littman R.D."/>
            <person name="Fischbach A.M."/>
            <person name="Uwamino Y."/>
            <person name="Inoue T."/>
            <person name="Honda A."/>
            <person name="Hattori M."/>
            <person name="Murai T."/>
            <person name="Xavier J.R."/>
            <person name="Hirose N."/>
            <person name="Honda K."/>
        </authorList>
    </citation>
    <scope>NUCLEOTIDE SEQUENCE</scope>
    <source>
        <strain evidence="10">CE91-St16</strain>
    </source>
</reference>
<dbReference type="CDD" id="cd02854">
    <property type="entry name" value="E_set_GBE_euk_N"/>
    <property type="match status" value="1"/>
</dbReference>
<keyword evidence="7" id="KW-0119">Carbohydrate metabolism</keyword>
<feature type="active site" description="Proton donor" evidence="8">
    <location>
        <position position="389"/>
    </location>
</feature>
<dbReference type="Proteomes" id="UP001055105">
    <property type="component" value="Unassembled WGS sequence"/>
</dbReference>
<dbReference type="InterPro" id="IPR004193">
    <property type="entry name" value="Glyco_hydro_13_N"/>
</dbReference>
<dbReference type="Pfam" id="PF00128">
    <property type="entry name" value="Alpha-amylase"/>
    <property type="match status" value="1"/>
</dbReference>
<dbReference type="GO" id="GO:0003844">
    <property type="term" value="F:1,4-alpha-glucan branching enzyme activity"/>
    <property type="evidence" value="ECO:0007669"/>
    <property type="project" value="UniProtKB-EC"/>
</dbReference>
<gene>
    <name evidence="10" type="ORF">CE91St16_18320</name>
</gene>
<protein>
    <recommendedName>
        <fullName evidence="4">1,4-alpha-glucan branching enzyme</fullName>
        <ecNumber evidence="4">2.4.1.18</ecNumber>
    </recommendedName>
</protein>
<dbReference type="Gene3D" id="2.60.40.1180">
    <property type="entry name" value="Golgi alpha-mannosidase II"/>
    <property type="match status" value="1"/>
</dbReference>
<dbReference type="AlphaFoldDB" id="A0AA37NNI8"/>
<dbReference type="Pfam" id="PF02922">
    <property type="entry name" value="CBM_48"/>
    <property type="match status" value="1"/>
</dbReference>
<dbReference type="EMBL" id="BQOL01000001">
    <property type="protein sequence ID" value="GKI18924.1"/>
    <property type="molecule type" value="Genomic_DNA"/>
</dbReference>
<keyword evidence="6" id="KW-0808">Transferase</keyword>
<sequence>MEKTTRRLPIVERDEWLLPAEQELNNRHERYMDKMNAIVQAAGSLVDYANGYRYFGWQRDETLDGWWLREWLPGAHDVYVFGDFNNWQRTEIRMQRDRHGVWSAFFPTAMYRDRLVHGSLYKLHVHGDNGWLDRIPAYATRVVQDEATKNYTAQFWAPEPFDWRGDAFDISKNGNLLIYEAHVGMAQEKEGVGTYREFTEKILPIIKKDGYNAVQLMAIAEHPYYGSFGYHVSSFFAPASRCGTPEELKELVRRAHELGLGVIMDLVHAHYVKNLNEGINELDGTDHHYSLPGKAGYQPYWDSMLFDYGKDEVQHFLLSNVKYWLDEFHFDGYRFDGVTSMIYHHHGYVDFDCRERFFDAGVNGDALTYLTLANRLVHDFRAGDVTIAEDVSGMPGMCIPDTDGGIGFDYRLGMAIPDFWIKQLKEVPDEEWNIWEMWNVMTDRLPEVKTVAYAESHDQALVGDKTLAFRLMDKDMYFNMDRASQSVVIDRGMALHKMIRLMTISTGGQAYLNFMGNEFGHPEWIDFPREGNGWSYAHARRQWSLAGNGFLRYAWLGDFDKAMIKLVKRYKVLADGYAWNLVMDECNKTMAFAHGDLLFVFNWHPSASIPDYELPVQAPGKYVPLLSTDERRFGGQERQAMDGEHFSFPAQDGDNTERPHIRIYNTSRTATVYLRTDGRHPSAVAGE</sequence>
<evidence type="ECO:0000256" key="3">
    <source>
        <dbReference type="ARBA" id="ARBA00009000"/>
    </source>
</evidence>
<dbReference type="SUPFAM" id="SSF51011">
    <property type="entry name" value="Glycosyl hydrolase domain"/>
    <property type="match status" value="1"/>
</dbReference>
<dbReference type="GO" id="GO:0004553">
    <property type="term" value="F:hydrolase activity, hydrolyzing O-glycosyl compounds"/>
    <property type="evidence" value="ECO:0007669"/>
    <property type="project" value="InterPro"/>
</dbReference>
<evidence type="ECO:0000256" key="8">
    <source>
        <dbReference type="PIRSR" id="PIRSR000463-1"/>
    </source>
</evidence>
<dbReference type="InterPro" id="IPR014756">
    <property type="entry name" value="Ig_E-set"/>
</dbReference>
<accession>A0AA37NNI8</accession>
<organism evidence="10 11">
    <name type="scientific">Alistipes finegoldii</name>
    <dbReference type="NCBI Taxonomy" id="214856"/>
    <lineage>
        <taxon>Bacteria</taxon>
        <taxon>Pseudomonadati</taxon>
        <taxon>Bacteroidota</taxon>
        <taxon>Bacteroidia</taxon>
        <taxon>Bacteroidales</taxon>
        <taxon>Rikenellaceae</taxon>
        <taxon>Alistipes</taxon>
    </lineage>
</organism>
<dbReference type="GO" id="GO:0043169">
    <property type="term" value="F:cation binding"/>
    <property type="evidence" value="ECO:0007669"/>
    <property type="project" value="InterPro"/>
</dbReference>
<evidence type="ECO:0000259" key="9">
    <source>
        <dbReference type="SMART" id="SM00642"/>
    </source>
</evidence>
<dbReference type="PIRSF" id="PIRSF000463">
    <property type="entry name" value="GlgB"/>
    <property type="match status" value="1"/>
</dbReference>
<dbReference type="GO" id="GO:0005737">
    <property type="term" value="C:cytoplasm"/>
    <property type="evidence" value="ECO:0007669"/>
    <property type="project" value="TreeGrafter"/>
</dbReference>
<dbReference type="InterPro" id="IPR013780">
    <property type="entry name" value="Glyco_hydro_b"/>
</dbReference>
<name>A0AA37NNI8_9BACT</name>
<comment type="function">
    <text evidence="2">Catalyzes the formation of the alpha-1,6-glucosidic linkages in glycogen by scission of a 1,4-alpha-linked oligosaccharide from growing alpha-1,4-glucan chains and the subsequent attachment of the oligosaccharide to the alpha-1,6 position.</text>
</comment>
<dbReference type="InterPro" id="IPR037439">
    <property type="entry name" value="Branching_enzy"/>
</dbReference>
<dbReference type="InterPro" id="IPR006047">
    <property type="entry name" value="GH13_cat_dom"/>
</dbReference>
<dbReference type="InterPro" id="IPR013783">
    <property type="entry name" value="Ig-like_fold"/>
</dbReference>
<dbReference type="GO" id="GO:0005978">
    <property type="term" value="P:glycogen biosynthetic process"/>
    <property type="evidence" value="ECO:0007669"/>
    <property type="project" value="InterPro"/>
</dbReference>
<dbReference type="Pfam" id="PF02806">
    <property type="entry name" value="Alpha-amylase_C"/>
    <property type="match status" value="1"/>
</dbReference>
<comment type="catalytic activity">
    <reaction evidence="1">
        <text>Transfers a segment of a (1-&gt;4)-alpha-D-glucan chain to a primary hydroxy group in a similar glucan chain.</text>
        <dbReference type="EC" id="2.4.1.18"/>
    </reaction>
</comment>
<dbReference type="Gene3D" id="2.60.40.10">
    <property type="entry name" value="Immunoglobulins"/>
    <property type="match status" value="1"/>
</dbReference>
<dbReference type="PANTHER" id="PTHR43651">
    <property type="entry name" value="1,4-ALPHA-GLUCAN-BRANCHING ENZYME"/>
    <property type="match status" value="1"/>
</dbReference>
<dbReference type="InterPro" id="IPR006048">
    <property type="entry name" value="A-amylase/branching_C"/>
</dbReference>
<feature type="active site" description="Nucleophile" evidence="8">
    <location>
        <position position="336"/>
    </location>
</feature>
<evidence type="ECO:0000256" key="6">
    <source>
        <dbReference type="ARBA" id="ARBA00022679"/>
    </source>
</evidence>
<evidence type="ECO:0000313" key="10">
    <source>
        <dbReference type="EMBL" id="GKI18924.1"/>
    </source>
</evidence>
<dbReference type="Gene3D" id="3.20.20.80">
    <property type="entry name" value="Glycosidases"/>
    <property type="match status" value="1"/>
</dbReference>
<dbReference type="PANTHER" id="PTHR43651:SF3">
    <property type="entry name" value="1,4-ALPHA-GLUCAN-BRANCHING ENZYME"/>
    <property type="match status" value="1"/>
</dbReference>
<comment type="similarity">
    <text evidence="3">Belongs to the glycosyl hydrolase 13 family. GlgB subfamily.</text>
</comment>
<feature type="domain" description="Glycosyl hydrolase family 13 catalytic" evidence="9">
    <location>
        <begin position="180"/>
        <end position="552"/>
    </location>
</feature>
<dbReference type="CDD" id="cd11321">
    <property type="entry name" value="AmyAc_bac_euk_BE"/>
    <property type="match status" value="1"/>
</dbReference>
<dbReference type="SMART" id="SM00642">
    <property type="entry name" value="Aamy"/>
    <property type="match status" value="1"/>
</dbReference>
<keyword evidence="5" id="KW-0328">Glycosyltransferase</keyword>
<dbReference type="SUPFAM" id="SSF51445">
    <property type="entry name" value="(Trans)glycosidases"/>
    <property type="match status" value="1"/>
</dbReference>
<dbReference type="InterPro" id="IPR017853">
    <property type="entry name" value="GH"/>
</dbReference>
<evidence type="ECO:0000256" key="1">
    <source>
        <dbReference type="ARBA" id="ARBA00000826"/>
    </source>
</evidence>
<dbReference type="EC" id="2.4.1.18" evidence="4"/>
<dbReference type="SUPFAM" id="SSF81296">
    <property type="entry name" value="E set domains"/>
    <property type="match status" value="1"/>
</dbReference>
<dbReference type="RefSeq" id="WP_244076489.1">
    <property type="nucleotide sequence ID" value="NZ_AP025581.1"/>
</dbReference>
<proteinExistence type="inferred from homology"/>